<feature type="transmembrane region" description="Helical" evidence="1">
    <location>
        <begin position="49"/>
        <end position="70"/>
    </location>
</feature>
<evidence type="ECO:0000313" key="3">
    <source>
        <dbReference type="Proteomes" id="UP000010471"/>
    </source>
</evidence>
<dbReference type="RefSeq" id="WP_015181493.1">
    <property type="nucleotide sequence ID" value="NC_019738.1"/>
</dbReference>
<dbReference type="AlphaFoldDB" id="K9WCS3"/>
<dbReference type="KEGG" id="mic:Mic7113_1461"/>
<keyword evidence="3" id="KW-1185">Reference proteome</keyword>
<evidence type="ECO:0000313" key="2">
    <source>
        <dbReference type="EMBL" id="AFZ17337.1"/>
    </source>
</evidence>
<dbReference type="Proteomes" id="UP000010471">
    <property type="component" value="Chromosome"/>
</dbReference>
<evidence type="ECO:0000256" key="1">
    <source>
        <dbReference type="SAM" id="Phobius"/>
    </source>
</evidence>
<protein>
    <submittedName>
        <fullName evidence="2">Uncharacterized protein</fullName>
    </submittedName>
</protein>
<keyword evidence="1" id="KW-1133">Transmembrane helix</keyword>
<dbReference type="OrthoDB" id="514266at2"/>
<keyword evidence="1" id="KW-0812">Transmembrane</keyword>
<reference evidence="2 3" key="1">
    <citation type="submission" date="2012-06" db="EMBL/GenBank/DDBJ databases">
        <title>Finished chromosome of genome of Microcoleus sp. PCC 7113.</title>
        <authorList>
            <consortium name="US DOE Joint Genome Institute"/>
            <person name="Gugger M."/>
            <person name="Coursin T."/>
            <person name="Rippka R."/>
            <person name="Tandeau De Marsac N."/>
            <person name="Huntemann M."/>
            <person name="Wei C.-L."/>
            <person name="Han J."/>
            <person name="Detter J.C."/>
            <person name="Han C."/>
            <person name="Tapia R."/>
            <person name="Chen A."/>
            <person name="Kyrpides N."/>
            <person name="Mavromatis K."/>
            <person name="Markowitz V."/>
            <person name="Szeto E."/>
            <person name="Ivanova N."/>
            <person name="Pagani I."/>
            <person name="Pati A."/>
            <person name="Goodwin L."/>
            <person name="Nordberg H.P."/>
            <person name="Cantor M.N."/>
            <person name="Hua S.X."/>
            <person name="Woyke T."/>
            <person name="Kerfeld C.A."/>
        </authorList>
    </citation>
    <scope>NUCLEOTIDE SEQUENCE [LARGE SCALE GENOMIC DNA]</scope>
    <source>
        <strain evidence="2 3">PCC 7113</strain>
    </source>
</reference>
<proteinExistence type="predicted"/>
<sequence>MFDFNTLFEFSRTNCLAICAFLVPANLLFTLQTMIFTGLRRPQPQVRQAAMLACLPALVMVFHVFTWWMIGVVMAPTFILLGLASTCLSINFWAIAHPQSMAHFLRALVLRVLSLVRRSGVELP</sequence>
<dbReference type="PATRIC" id="fig|1173027.3.peg.1623"/>
<dbReference type="eggNOG" id="ENOG50332IM">
    <property type="taxonomic scope" value="Bacteria"/>
</dbReference>
<keyword evidence="1" id="KW-0472">Membrane</keyword>
<dbReference type="HOGENOM" id="CLU_143510_0_0_3"/>
<accession>K9WCS3</accession>
<feature type="transmembrane region" description="Helical" evidence="1">
    <location>
        <begin position="15"/>
        <end position="37"/>
    </location>
</feature>
<dbReference type="STRING" id="1173027.Mic7113_1461"/>
<gene>
    <name evidence="2" type="ORF">Mic7113_1461</name>
</gene>
<name>K9WCS3_9CYAN</name>
<feature type="transmembrane region" description="Helical" evidence="1">
    <location>
        <begin position="76"/>
        <end position="96"/>
    </location>
</feature>
<dbReference type="EMBL" id="CP003630">
    <property type="protein sequence ID" value="AFZ17337.1"/>
    <property type="molecule type" value="Genomic_DNA"/>
</dbReference>
<organism evidence="2 3">
    <name type="scientific">Allocoleopsis franciscana PCC 7113</name>
    <dbReference type="NCBI Taxonomy" id="1173027"/>
    <lineage>
        <taxon>Bacteria</taxon>
        <taxon>Bacillati</taxon>
        <taxon>Cyanobacteriota</taxon>
        <taxon>Cyanophyceae</taxon>
        <taxon>Coleofasciculales</taxon>
        <taxon>Coleofasciculaceae</taxon>
        <taxon>Allocoleopsis</taxon>
        <taxon>Allocoleopsis franciscana</taxon>
    </lineage>
</organism>